<gene>
    <name evidence="7" type="ORF">H2200_012586</name>
</gene>
<keyword evidence="8" id="KW-1185">Reference proteome</keyword>
<keyword evidence="3 6" id="KW-0479">Metal-binding</keyword>
<name>A0AA38WX79_9EURO</name>
<dbReference type="InterPro" id="IPR017972">
    <property type="entry name" value="Cyt_P450_CS"/>
</dbReference>
<dbReference type="InterPro" id="IPR002401">
    <property type="entry name" value="Cyt_P450_E_grp-I"/>
</dbReference>
<dbReference type="PRINTS" id="PR00463">
    <property type="entry name" value="EP450I"/>
</dbReference>
<feature type="binding site" description="axial binding residue" evidence="6">
    <location>
        <position position="709"/>
    </location>
    <ligand>
        <name>heme</name>
        <dbReference type="ChEBI" id="CHEBI:30413"/>
    </ligand>
    <ligandPart>
        <name>Fe</name>
        <dbReference type="ChEBI" id="CHEBI:18248"/>
    </ligandPart>
</feature>
<protein>
    <recommendedName>
        <fullName evidence="9">Cytochrome P450</fullName>
    </recommendedName>
</protein>
<dbReference type="PROSITE" id="PS00086">
    <property type="entry name" value="CYTOCHROME_P450"/>
    <property type="match status" value="1"/>
</dbReference>
<evidence type="ECO:0000313" key="7">
    <source>
        <dbReference type="EMBL" id="KAJ9602806.1"/>
    </source>
</evidence>
<dbReference type="PRINTS" id="PR00385">
    <property type="entry name" value="P450"/>
</dbReference>
<dbReference type="PANTHER" id="PTHR24305">
    <property type="entry name" value="CYTOCHROME P450"/>
    <property type="match status" value="1"/>
</dbReference>
<dbReference type="CDD" id="cd11060">
    <property type="entry name" value="CYP57A1-like"/>
    <property type="match status" value="1"/>
</dbReference>
<evidence type="ECO:0000256" key="1">
    <source>
        <dbReference type="ARBA" id="ARBA00001971"/>
    </source>
</evidence>
<dbReference type="GO" id="GO:0004497">
    <property type="term" value="F:monooxygenase activity"/>
    <property type="evidence" value="ECO:0007669"/>
    <property type="project" value="InterPro"/>
</dbReference>
<comment type="similarity">
    <text evidence="2">Belongs to the cytochrome P450 family.</text>
</comment>
<evidence type="ECO:0000256" key="2">
    <source>
        <dbReference type="ARBA" id="ARBA00010617"/>
    </source>
</evidence>
<evidence type="ECO:0000256" key="5">
    <source>
        <dbReference type="ARBA" id="ARBA00023004"/>
    </source>
</evidence>
<sequence>MTSENEHGDHEAHAKGLAALMATKRLPRNPCGTVSSSLRQFVLVSQSVIPATTSFNIAAATDQPHLQSSSVFSIPALVDENGSLADLLIALDILWREDDTQLELRDLLALREECVALGHRFTRWEDSRPPEFKPITVGHIRPAERKPMPAAGYWPGRVDTYFDLYVAGVWNIFRAARLLLMALTFKISYATGETGNLDEVRKGAEFAAQDMIASIPYHLTDNLQVFLNEQENRTEISEPGKHLGGLLLMHPLYAAFKMPFLPVEMREYLRQCLLWIEANMGIGHAARLAKRFKPGLKSIPGPFIASFTDLWRFLAVYDGRFELTLQALHVKYGDLVRVGPDCISVGDPREIRQIYGISRLFQKSEYYRVAQPLVNGKRVASLFMITDEDQHKAAKRPIAHAYAMTSLLDYEPYVDSTSRAFVEQLTRRYANTGKVCDFGEWLQWYAFDVIGEMTFSNRFGFIEQAKDVDTAIVGQMPWLDYLLGKNRFWGERLSKDKLGVSRFVLSFLKPRIDEAERVRRGGDGKMPLDFKDRADFTAKFISAFDKYHGSIPQSQLLGWSLSNINAGSDTTAITLRAIFHFLLLNPSSMSKLMAELTAANLSPLPQWRETSHLPYLGAVIKEALRLHTPVGLILERIVPEGGVTLCGHFFPEGTIVGCNPVIIHKDVRVYGRRYPVDEYHPERWLEADEEEKGEMERCFMAFGSGKRTCIGKNISLLEVHKLVPLLLLRFKLSLVDPEKKLYMWNMFFVHQKGLEVYIETA</sequence>
<accession>A0AA38WX79</accession>
<dbReference type="Pfam" id="PF00067">
    <property type="entry name" value="p450"/>
    <property type="match status" value="1"/>
</dbReference>
<dbReference type="InterPro" id="IPR050121">
    <property type="entry name" value="Cytochrome_P450_monoxygenase"/>
</dbReference>
<dbReference type="SUPFAM" id="SSF48264">
    <property type="entry name" value="Cytochrome P450"/>
    <property type="match status" value="1"/>
</dbReference>
<dbReference type="GO" id="GO:0016705">
    <property type="term" value="F:oxidoreductase activity, acting on paired donors, with incorporation or reduction of molecular oxygen"/>
    <property type="evidence" value="ECO:0007669"/>
    <property type="project" value="InterPro"/>
</dbReference>
<comment type="cofactor">
    <cofactor evidence="1 6">
        <name>heme</name>
        <dbReference type="ChEBI" id="CHEBI:30413"/>
    </cofactor>
</comment>
<evidence type="ECO:0000313" key="8">
    <source>
        <dbReference type="Proteomes" id="UP001172673"/>
    </source>
</evidence>
<dbReference type="Gene3D" id="1.10.630.10">
    <property type="entry name" value="Cytochrome P450"/>
    <property type="match status" value="1"/>
</dbReference>
<reference evidence="7" key="1">
    <citation type="submission" date="2022-10" db="EMBL/GenBank/DDBJ databases">
        <title>Culturing micro-colonial fungi from biological soil crusts in the Mojave desert and describing Neophaeococcomyces mojavensis, and introducing the new genera and species Taxawa tesnikishii.</title>
        <authorList>
            <person name="Kurbessoian T."/>
            <person name="Stajich J.E."/>
        </authorList>
    </citation>
    <scope>NUCLEOTIDE SEQUENCE</scope>
    <source>
        <strain evidence="7">TK_41</strain>
    </source>
</reference>
<keyword evidence="4" id="KW-0560">Oxidoreductase</keyword>
<dbReference type="GO" id="GO:0005506">
    <property type="term" value="F:iron ion binding"/>
    <property type="evidence" value="ECO:0007669"/>
    <property type="project" value="InterPro"/>
</dbReference>
<dbReference type="Proteomes" id="UP001172673">
    <property type="component" value="Unassembled WGS sequence"/>
</dbReference>
<evidence type="ECO:0008006" key="9">
    <source>
        <dbReference type="Google" id="ProtNLM"/>
    </source>
</evidence>
<evidence type="ECO:0000256" key="4">
    <source>
        <dbReference type="ARBA" id="ARBA00023002"/>
    </source>
</evidence>
<dbReference type="EMBL" id="JAPDRK010000024">
    <property type="protein sequence ID" value="KAJ9602806.1"/>
    <property type="molecule type" value="Genomic_DNA"/>
</dbReference>
<dbReference type="AlphaFoldDB" id="A0AA38WX79"/>
<organism evidence="7 8">
    <name type="scientific">Cladophialophora chaetospira</name>
    <dbReference type="NCBI Taxonomy" id="386627"/>
    <lineage>
        <taxon>Eukaryota</taxon>
        <taxon>Fungi</taxon>
        <taxon>Dikarya</taxon>
        <taxon>Ascomycota</taxon>
        <taxon>Pezizomycotina</taxon>
        <taxon>Eurotiomycetes</taxon>
        <taxon>Chaetothyriomycetidae</taxon>
        <taxon>Chaetothyriales</taxon>
        <taxon>Herpotrichiellaceae</taxon>
        <taxon>Cladophialophora</taxon>
    </lineage>
</organism>
<dbReference type="GO" id="GO:0020037">
    <property type="term" value="F:heme binding"/>
    <property type="evidence" value="ECO:0007669"/>
    <property type="project" value="InterPro"/>
</dbReference>
<dbReference type="PANTHER" id="PTHR24305:SF232">
    <property type="entry name" value="P450, PUTATIVE (EUROFUNG)-RELATED"/>
    <property type="match status" value="1"/>
</dbReference>
<evidence type="ECO:0000256" key="6">
    <source>
        <dbReference type="PIRSR" id="PIRSR602401-1"/>
    </source>
</evidence>
<keyword evidence="6" id="KW-0349">Heme</keyword>
<proteinExistence type="inferred from homology"/>
<dbReference type="InterPro" id="IPR036396">
    <property type="entry name" value="Cyt_P450_sf"/>
</dbReference>
<dbReference type="InterPro" id="IPR001128">
    <property type="entry name" value="Cyt_P450"/>
</dbReference>
<evidence type="ECO:0000256" key="3">
    <source>
        <dbReference type="ARBA" id="ARBA00022723"/>
    </source>
</evidence>
<keyword evidence="5 6" id="KW-0408">Iron</keyword>
<comment type="caution">
    <text evidence="7">The sequence shown here is derived from an EMBL/GenBank/DDBJ whole genome shotgun (WGS) entry which is preliminary data.</text>
</comment>